<dbReference type="PANTHER" id="PTHR42800">
    <property type="entry name" value="EXOINULINASE INUD (AFU_ORTHOLOGUE AFUA_5G00480)"/>
    <property type="match status" value="1"/>
</dbReference>
<feature type="transmembrane region" description="Helical" evidence="5">
    <location>
        <begin position="177"/>
        <end position="196"/>
    </location>
</feature>
<name>A0A1S9RIR6_PENBI</name>
<feature type="transmembrane region" description="Helical" evidence="5">
    <location>
        <begin position="229"/>
        <end position="251"/>
    </location>
</feature>
<dbReference type="InterPro" id="IPR013148">
    <property type="entry name" value="Glyco_hydro_32_N"/>
</dbReference>
<dbReference type="Gene3D" id="2.60.120.560">
    <property type="entry name" value="Exo-inulinase, domain 1"/>
    <property type="match status" value="2"/>
</dbReference>
<dbReference type="InterPro" id="IPR013320">
    <property type="entry name" value="ConA-like_dom_sf"/>
</dbReference>
<keyword evidence="2" id="KW-0732">Signal</keyword>
<evidence type="ECO:0000313" key="9">
    <source>
        <dbReference type="Proteomes" id="UP000190744"/>
    </source>
</evidence>
<keyword evidence="5" id="KW-0812">Transmembrane</keyword>
<evidence type="ECO:0000256" key="4">
    <source>
        <dbReference type="ARBA" id="ARBA00023295"/>
    </source>
</evidence>
<dbReference type="CDD" id="cd18622">
    <property type="entry name" value="GH32_Inu-like"/>
    <property type="match status" value="2"/>
</dbReference>
<accession>A0A1S9RIR6</accession>
<organism evidence="8 9">
    <name type="scientific">Penicillium brasilianum</name>
    <dbReference type="NCBI Taxonomy" id="104259"/>
    <lineage>
        <taxon>Eukaryota</taxon>
        <taxon>Fungi</taxon>
        <taxon>Dikarya</taxon>
        <taxon>Ascomycota</taxon>
        <taxon>Pezizomycotina</taxon>
        <taxon>Eurotiomycetes</taxon>
        <taxon>Eurotiomycetidae</taxon>
        <taxon>Eurotiales</taxon>
        <taxon>Aspergillaceae</taxon>
        <taxon>Penicillium</taxon>
    </lineage>
</organism>
<dbReference type="InterPro" id="IPR018053">
    <property type="entry name" value="Glyco_hydro_32_AS"/>
</dbReference>
<dbReference type="PANTHER" id="PTHR42800:SF1">
    <property type="entry name" value="EXOINULINASE INUD (AFU_ORTHOLOGUE AFUA_5G00480)"/>
    <property type="match status" value="1"/>
</dbReference>
<evidence type="ECO:0000259" key="6">
    <source>
        <dbReference type="Pfam" id="PF00251"/>
    </source>
</evidence>
<dbReference type="SMART" id="SM00640">
    <property type="entry name" value="Glyco_32"/>
    <property type="match status" value="2"/>
</dbReference>
<comment type="similarity">
    <text evidence="1">Belongs to the glycosyl hydrolase 32 family.</text>
</comment>
<feature type="domain" description="Glycosyl hydrolase family 32 N-terminal" evidence="6">
    <location>
        <begin position="1758"/>
        <end position="2075"/>
    </location>
</feature>
<dbReference type="GO" id="GO:0005737">
    <property type="term" value="C:cytoplasm"/>
    <property type="evidence" value="ECO:0007669"/>
    <property type="project" value="TreeGrafter"/>
</dbReference>
<sequence length="2240" mass="243873">MNIEDLSRADMAALSVPATIKGESSMNAGSEVLLVTGLKRPRKALVGADDVSHRGAAPPLRDTLCSTQLLILNPPQLHFLRQISRFPTLRIAGRVFIYPFSSMTGKEKLHIVYVNLDRQGVFVTLSHRIQYCSDNVIAAMTGSNSIGSFTLSVQHSDHAKRTIQRPVDDPAALILEAWLQGLMTGSLLIMAAVTYANMRPGILLHKLILLELILALAHGTFIFAPDPVYGWYLAASAIGLIISWSLHNVIAWMKNRPFMGHKLSLFYVGTIVLAQPYWATEIYANFAYFNNANHTVYEKIRPWEALFRRPKCSFCIERGKDCFYPETPDPPPASLKAEISRLWAQVDHITAIIQGQKPRSSPSHDARQESFTLEASGASLGFPFMVLQSEAFLNLLGLEPSVPVLLEHVERGRKAIPGQACGANIVIIDLWKASILLNAFRKQIHTWYPILHADFIREFLQAMTLSFPMSITSCATLLVLAIGCVMECNSVVDAMRNRPEALYIEAAMKMLPCAFAHSGPRSAQCLLLFAIYHLCYGQPFQAYDFVAMASFKLQNYIINELNADSDATRISILKSCFWSALLIESEILVQLDLVDSGIRTMTSFVPVPTSSGNWTGDLSQLFESSAPSDSNSEFYLESSDLSYFVAEIAMRKMLQRCTWSTSRLAQGNHVYAPIVAAELERQLDEWLRLLPQQLSFRCSPAIRSHLRRDSGSAHVEFLRTQYYAFQASIYWPAVYEAIAAGEANSDLRRHCTKFFTSFAEFVPSAVASIAVCKPNLWTLCTSVFTISMAALAGMTESCLVEVVPREAMFGLELAIKAFDEAAEVSLSLAEMGAILKERAAFAQTYNELYRPQYHFTPAKNWMNDPNGLLYYNGVYHLYYQYNPGGNTWGAMSWGHATGTDLIHWDHQPVALLARGYPGDITEMFFSGSAVADTQNTSAFGTGGKVPFVAMYTSYYPVSQKLPSGKSVNGGQQAQSIAYSLDEGMTWTTYDAANPVILNPPTPYTDQWRDFRDPFLFWHEASQKWIAVVSLAQLHKLLIYTSPNLKDWTYTSEFGPWNAVGGVWECPSLFPLAVDGDDANTKWVMQIGLNPGGAPGVTGSGTQYIVGIFDGTKFVAETKSPLSTLTSTSTTTSVSIRSTTTTAAATATATGEIIFQDFEGASDFVSRGWIATGGLLGAAPAKGTLTGQQTVAGYAGNQLVNTFLSGDSTAGTLTSPAFTISLPYINFLIGGGNAPGTECINLKVQGKVVRTATGANTEQLISTTWDVKDLMGQTAVLEIVDQQTGGWGHILIDQITFTGSTSTNNLPKRSDSSDTWDFNGTSTFTDYGWTATGDLVGKGPAQGTLAGQQVVAGNMGNFANTFLSGDATTGTLTSPTFTITQKKINFLIGGGNSPGTECINLKVQGRVVRTATGANAEQLIPTTWDVTDLIGQSVVIEIVDLSTTGWGHILIDEISFSNLSIEPYGPNWMDYGPDFYAATTFNGLPSTSRINIAWMNNWQYASVIPTSPWRSMLSVSRKLSLKTIDERPRLIQQPTANWTSLRTTAYSNSFDTVAEGNQLVQLSGKLLDITVAFSDRVAASSSSQFGIILRATSDLAQQTRIGYDFSTKRLFVDRTKSGNVGFDGTFSETYFAPLMPSGDGQVIMRILLDWSSVEVFGGQGEVTISAQIFPQDNGVDVRLFSEGGSTNGVTIDARVLDSAYDLSTPISSLSISSTSTDTATTISTTSTTLVGSTLTTSIRTATSASPTPRAPYDFRPIFHFVPEENWMNEPNGLIKIGSIWHLFFQHNPTGNFWGNLSWGHATSTDLVSWDYKPVAISSADGIQAFTGTSYFDAENLSGLGTSSNPPYLAFYTGYAPSSGVQDQRLAYSLDQGATWTKYQGNPILPQSQEAPHDSTQGLEIRDPKVFYHGPTSRWVMILAHGGQNKVTFWTSTDAMNWIWVSDFAASNVEGFPGGVNGWEVPDFFELQVQGTSQKKWVLVVTPAAGSPAGGNGVFALTGSFDGSVFTADAVDPTTLWLDYGRDWDGAMSWENVPASDGRRVLAAVMNSYGVNPPTDTWKGMLSFPRTLELKKLNGKLQFLQLPVSELDAVGTSVATITNQTLAPGQALLSNIHSRSLDIHITFVPAQGSTLSLSVRKGGSQQTVIEYVQSNNQISVDRNASGNASYDPAAGGVHKATLQADVNGKVQLRVLVDECSIEVYGGQGEAVISDLIFPDISSDGLALSVIQGNVVLESVDVRTISL</sequence>
<proteinExistence type="inferred from homology"/>
<dbReference type="EMBL" id="LJBN01000171">
    <property type="protein sequence ID" value="OOQ85170.1"/>
    <property type="molecule type" value="Genomic_DNA"/>
</dbReference>
<dbReference type="SMR" id="A0A1S9RIR6"/>
<dbReference type="Proteomes" id="UP000190744">
    <property type="component" value="Unassembled WGS sequence"/>
</dbReference>
<keyword evidence="5" id="KW-0472">Membrane</keyword>
<dbReference type="InterPro" id="IPR023296">
    <property type="entry name" value="Glyco_hydro_beta-prop_sf"/>
</dbReference>
<evidence type="ECO:0000256" key="2">
    <source>
        <dbReference type="ARBA" id="ARBA00022729"/>
    </source>
</evidence>
<keyword evidence="3 8" id="KW-0378">Hydrolase</keyword>
<dbReference type="CDD" id="cd12148">
    <property type="entry name" value="fungal_TF_MHR"/>
    <property type="match status" value="1"/>
</dbReference>
<gene>
    <name evidence="8" type="ORF">PEBR_27130</name>
</gene>
<keyword evidence="5" id="KW-1133">Transmembrane helix</keyword>
<dbReference type="GO" id="GO:0051670">
    <property type="term" value="F:inulinase activity"/>
    <property type="evidence" value="ECO:0007669"/>
    <property type="project" value="UniProtKB-ARBA"/>
</dbReference>
<feature type="transmembrane region" description="Helical" evidence="5">
    <location>
        <begin position="263"/>
        <end position="279"/>
    </location>
</feature>
<dbReference type="InterPro" id="IPR013189">
    <property type="entry name" value="Glyco_hydro_32_C"/>
</dbReference>
<feature type="domain" description="Glycosyl hydrolase family 32 N-terminal" evidence="6">
    <location>
        <begin position="1464"/>
        <end position="1533"/>
    </location>
</feature>
<evidence type="ECO:0000256" key="1">
    <source>
        <dbReference type="ARBA" id="ARBA00009902"/>
    </source>
</evidence>
<evidence type="ECO:0000313" key="8">
    <source>
        <dbReference type="EMBL" id="OOQ85170.1"/>
    </source>
</evidence>
<reference evidence="9" key="1">
    <citation type="submission" date="2015-09" db="EMBL/GenBank/DDBJ databases">
        <authorList>
            <person name="Fill T.P."/>
            <person name="Baretta J.F."/>
            <person name="de Almeida L.G."/>
            <person name="Rocha M."/>
            <person name="de Souza D.H."/>
            <person name="Malavazi I."/>
            <person name="Cerdeira L.T."/>
            <person name="Hong H."/>
            <person name="Samborskyy M."/>
            <person name="de Vasconcelos A.T."/>
            <person name="Leadlay P."/>
            <person name="Rodrigues-Filho E."/>
        </authorList>
    </citation>
    <scope>NUCLEOTIDE SEQUENCE [LARGE SCALE GENOMIC DNA]</scope>
    <source>
        <strain evidence="9">LaBioMMi 136</strain>
    </source>
</reference>
<comment type="caution">
    <text evidence="8">The sequence shown here is derived from an EMBL/GenBank/DDBJ whole genome shotgun (WGS) entry which is preliminary data.</text>
</comment>
<keyword evidence="4" id="KW-0326">Glycosidase</keyword>
<dbReference type="SUPFAM" id="SSF49899">
    <property type="entry name" value="Concanavalin A-like lectins/glucanases"/>
    <property type="match status" value="2"/>
</dbReference>
<dbReference type="Pfam" id="PF08244">
    <property type="entry name" value="Glyco_hydro_32C"/>
    <property type="match status" value="2"/>
</dbReference>
<evidence type="ECO:0000259" key="7">
    <source>
        <dbReference type="Pfam" id="PF08244"/>
    </source>
</evidence>
<dbReference type="SUPFAM" id="SSF75005">
    <property type="entry name" value="Arabinanase/levansucrase/invertase"/>
    <property type="match status" value="2"/>
</dbReference>
<dbReference type="GO" id="GO:0005987">
    <property type="term" value="P:sucrose catabolic process"/>
    <property type="evidence" value="ECO:0007669"/>
    <property type="project" value="TreeGrafter"/>
</dbReference>
<feature type="transmembrane region" description="Helical" evidence="5">
    <location>
        <begin position="203"/>
        <end position="223"/>
    </location>
</feature>
<dbReference type="InterPro" id="IPR001362">
    <property type="entry name" value="Glyco_hydro_32"/>
</dbReference>
<dbReference type="Pfam" id="PF00251">
    <property type="entry name" value="Glyco_hydro_32N"/>
    <property type="match status" value="3"/>
</dbReference>
<dbReference type="FunFam" id="2.60.120.560:FF:000003">
    <property type="entry name" value="Extracellular exo-inulinase inuE"/>
    <property type="match status" value="2"/>
</dbReference>
<dbReference type="Gene3D" id="2.115.10.20">
    <property type="entry name" value="Glycosyl hydrolase domain, family 43"/>
    <property type="match status" value="3"/>
</dbReference>
<protein>
    <submittedName>
        <fullName evidence="8">Glycosyl hydrolase family protein</fullName>
    </submittedName>
</protein>
<dbReference type="GO" id="GO:0004575">
    <property type="term" value="F:sucrose alpha-glucosidase activity"/>
    <property type="evidence" value="ECO:0007669"/>
    <property type="project" value="TreeGrafter"/>
</dbReference>
<dbReference type="PROSITE" id="PS00609">
    <property type="entry name" value="GLYCOSYL_HYDROL_F32"/>
    <property type="match status" value="1"/>
</dbReference>
<evidence type="ECO:0000256" key="5">
    <source>
        <dbReference type="SAM" id="Phobius"/>
    </source>
</evidence>
<evidence type="ECO:0000256" key="3">
    <source>
        <dbReference type="ARBA" id="ARBA00022801"/>
    </source>
</evidence>
<feature type="domain" description="Glycosyl hydrolase family 32 C-terminal" evidence="7">
    <location>
        <begin position="1537"/>
        <end position="1688"/>
    </location>
</feature>
<feature type="domain" description="Glycosyl hydrolase family 32 N-terminal" evidence="6">
    <location>
        <begin position="854"/>
        <end position="1117"/>
    </location>
</feature>
<feature type="domain" description="Glycosyl hydrolase family 32 C-terminal" evidence="7">
    <location>
        <begin position="2095"/>
        <end position="2235"/>
    </location>
</feature>